<comment type="caution">
    <text evidence="1">The sequence shown here is derived from an EMBL/GenBank/DDBJ whole genome shotgun (WGS) entry which is preliminary data.</text>
</comment>
<keyword evidence="2" id="KW-1185">Reference proteome</keyword>
<evidence type="ECO:0000313" key="2">
    <source>
        <dbReference type="Proteomes" id="UP000828251"/>
    </source>
</evidence>
<name>A0A9D4A7D1_9ROSI</name>
<dbReference type="Proteomes" id="UP000828251">
    <property type="component" value="Unassembled WGS sequence"/>
</dbReference>
<protein>
    <submittedName>
        <fullName evidence="1">Uncharacterized protein</fullName>
    </submittedName>
</protein>
<dbReference type="EMBL" id="JAIQCV010000006">
    <property type="protein sequence ID" value="KAH1091331.1"/>
    <property type="molecule type" value="Genomic_DNA"/>
</dbReference>
<dbReference type="OrthoDB" id="1017754at2759"/>
<proteinExistence type="predicted"/>
<gene>
    <name evidence="1" type="ORF">J1N35_018588</name>
</gene>
<evidence type="ECO:0000313" key="1">
    <source>
        <dbReference type="EMBL" id="KAH1091331.1"/>
    </source>
</evidence>
<accession>A0A9D4A7D1</accession>
<dbReference type="AlphaFoldDB" id="A0A9D4A7D1"/>
<sequence>MPLPLSTRHFLSKTNVIMDTSTVLNSKESLKVEIGPNINGSFAQGMSRTLQDPLQVPIRPITRARAKRFREALNGTIRGLWNNGQVSHLQDESNIVPRMVRVVQMLNAHPSGLGLPI</sequence>
<reference evidence="1 2" key="1">
    <citation type="journal article" date="2021" name="Plant Biotechnol. J.">
        <title>Multi-omics assisted identification of the key and species-specific regulatory components of drought-tolerant mechanisms in Gossypium stocksii.</title>
        <authorList>
            <person name="Yu D."/>
            <person name="Ke L."/>
            <person name="Zhang D."/>
            <person name="Wu Y."/>
            <person name="Sun Y."/>
            <person name="Mei J."/>
            <person name="Sun J."/>
            <person name="Sun Y."/>
        </authorList>
    </citation>
    <scope>NUCLEOTIDE SEQUENCE [LARGE SCALE GENOMIC DNA]</scope>
    <source>
        <strain evidence="2">cv. E1</strain>
        <tissue evidence="1">Leaf</tissue>
    </source>
</reference>
<organism evidence="1 2">
    <name type="scientific">Gossypium stocksii</name>
    <dbReference type="NCBI Taxonomy" id="47602"/>
    <lineage>
        <taxon>Eukaryota</taxon>
        <taxon>Viridiplantae</taxon>
        <taxon>Streptophyta</taxon>
        <taxon>Embryophyta</taxon>
        <taxon>Tracheophyta</taxon>
        <taxon>Spermatophyta</taxon>
        <taxon>Magnoliopsida</taxon>
        <taxon>eudicotyledons</taxon>
        <taxon>Gunneridae</taxon>
        <taxon>Pentapetalae</taxon>
        <taxon>rosids</taxon>
        <taxon>malvids</taxon>
        <taxon>Malvales</taxon>
        <taxon>Malvaceae</taxon>
        <taxon>Malvoideae</taxon>
        <taxon>Gossypium</taxon>
    </lineage>
</organism>